<organism evidence="7">
    <name type="scientific">Tepidanaerobacter syntrophicus</name>
    <dbReference type="NCBI Taxonomy" id="224999"/>
    <lineage>
        <taxon>Bacteria</taxon>
        <taxon>Bacillati</taxon>
        <taxon>Bacillota</taxon>
        <taxon>Clostridia</taxon>
        <taxon>Thermosediminibacterales</taxon>
        <taxon>Tepidanaerobacteraceae</taxon>
        <taxon>Tepidanaerobacter</taxon>
    </lineage>
</organism>
<dbReference type="AlphaFoldDB" id="A0A0U9HJF8"/>
<dbReference type="SUPFAM" id="SSF50037">
    <property type="entry name" value="C-terminal domain of transcriptional repressors"/>
    <property type="match status" value="1"/>
</dbReference>
<dbReference type="CDD" id="cd16442">
    <property type="entry name" value="BPL"/>
    <property type="match status" value="1"/>
</dbReference>
<feature type="binding site" evidence="5">
    <location>
        <position position="126"/>
    </location>
    <ligand>
        <name>biotin</name>
        <dbReference type="ChEBI" id="CHEBI:57586"/>
    </ligand>
</feature>
<evidence type="ECO:0000256" key="5">
    <source>
        <dbReference type="HAMAP-Rule" id="MF_00978"/>
    </source>
</evidence>
<dbReference type="GO" id="GO:0005524">
    <property type="term" value="F:ATP binding"/>
    <property type="evidence" value="ECO:0007669"/>
    <property type="project" value="UniProtKB-UniRule"/>
</dbReference>
<keyword evidence="5" id="KW-0805">Transcription regulation</keyword>
<dbReference type="NCBIfam" id="TIGR00121">
    <property type="entry name" value="birA_ligase"/>
    <property type="match status" value="1"/>
</dbReference>
<evidence type="ECO:0000256" key="3">
    <source>
        <dbReference type="ARBA" id="ARBA00022840"/>
    </source>
</evidence>
<feature type="binding site" evidence="5">
    <location>
        <begin position="130"/>
        <end position="132"/>
    </location>
    <ligand>
        <name>biotin</name>
        <dbReference type="ChEBI" id="CHEBI:57586"/>
    </ligand>
</feature>
<dbReference type="EMBL" id="DF976999">
    <property type="protein sequence ID" value="GAQ24419.1"/>
    <property type="molecule type" value="Genomic_DNA"/>
</dbReference>
<keyword evidence="1 5" id="KW-0436">Ligase</keyword>
<dbReference type="InterPro" id="IPR004143">
    <property type="entry name" value="BPL_LPL_catalytic"/>
</dbReference>
<keyword evidence="3 5" id="KW-0067">ATP-binding</keyword>
<dbReference type="STRING" id="224999.GCA_001485475_00401"/>
<dbReference type="SUPFAM" id="SSF55681">
    <property type="entry name" value="Class II aaRS and biotin synthetases"/>
    <property type="match status" value="1"/>
</dbReference>
<dbReference type="InterPro" id="IPR003142">
    <property type="entry name" value="BPL_C"/>
</dbReference>
<dbReference type="Gene3D" id="2.30.30.100">
    <property type="match status" value="1"/>
</dbReference>
<reference evidence="7" key="1">
    <citation type="journal article" date="2016" name="Genome Announc.">
        <title>Draft Genome Sequence of the Syntrophic Lactate-Degrading Bacterium Tepidanaerobacter syntrophicus JLT.</title>
        <authorList>
            <person name="Matsuura N."/>
            <person name="Ohashi A."/>
            <person name="Tourlousse D.M."/>
            <person name="Sekiguchi Y."/>
        </authorList>
    </citation>
    <scope>NUCLEOTIDE SEQUENCE [LARGE SCALE GENOMIC DNA]</scope>
    <source>
        <strain evidence="7">JL</strain>
    </source>
</reference>
<gene>
    <name evidence="5" type="primary">birA</name>
    <name evidence="7" type="ORF">TSYNT_5246</name>
</gene>
<evidence type="ECO:0000259" key="6">
    <source>
        <dbReference type="PROSITE" id="PS51733"/>
    </source>
</evidence>
<keyword evidence="5" id="KW-0804">Transcription</keyword>
<protein>
    <recommendedName>
        <fullName evidence="5">Bifunctional ligase/repressor BirA</fullName>
    </recommendedName>
    <alternativeName>
        <fullName evidence="5">Biotin--[acetyl-CoA-carboxylase] ligase</fullName>
        <ecNumber evidence="5">6.3.4.15</ecNumber>
    </alternativeName>
    <alternativeName>
        <fullName evidence="5">Biotin--protein ligase</fullName>
    </alternativeName>
    <alternativeName>
        <fullName evidence="5">Biotin-[acetyl-CoA carboxylase] synthetase</fullName>
    </alternativeName>
</protein>
<comment type="catalytic activity">
    <reaction evidence="5">
        <text>biotin + L-lysyl-[protein] + ATP = N(6)-biotinyl-L-lysyl-[protein] + AMP + diphosphate + H(+)</text>
        <dbReference type="Rhea" id="RHEA:11756"/>
        <dbReference type="Rhea" id="RHEA-COMP:9752"/>
        <dbReference type="Rhea" id="RHEA-COMP:10505"/>
        <dbReference type="ChEBI" id="CHEBI:15378"/>
        <dbReference type="ChEBI" id="CHEBI:29969"/>
        <dbReference type="ChEBI" id="CHEBI:30616"/>
        <dbReference type="ChEBI" id="CHEBI:33019"/>
        <dbReference type="ChEBI" id="CHEBI:57586"/>
        <dbReference type="ChEBI" id="CHEBI:83144"/>
        <dbReference type="ChEBI" id="CHEBI:456215"/>
        <dbReference type="EC" id="6.3.4.15"/>
    </reaction>
</comment>
<evidence type="ECO:0000256" key="4">
    <source>
        <dbReference type="ARBA" id="ARBA00023267"/>
    </source>
</evidence>
<keyword evidence="8" id="KW-1185">Reference proteome</keyword>
<dbReference type="InterPro" id="IPR008988">
    <property type="entry name" value="Transcriptional_repressor_C"/>
</dbReference>
<comment type="function">
    <text evidence="5">Acts both as a biotin--[acetyl-CoA-carboxylase] ligase and a repressor.</text>
</comment>
<dbReference type="GO" id="GO:0016740">
    <property type="term" value="F:transferase activity"/>
    <property type="evidence" value="ECO:0007669"/>
    <property type="project" value="UniProtKB-ARBA"/>
</dbReference>
<keyword evidence="5" id="KW-0678">Repressor</keyword>
<keyword evidence="4 5" id="KW-0092">Biotin</keyword>
<dbReference type="GO" id="GO:0003677">
    <property type="term" value="F:DNA binding"/>
    <property type="evidence" value="ECO:0007669"/>
    <property type="project" value="UniProtKB-UniRule"/>
</dbReference>
<dbReference type="PANTHER" id="PTHR12835:SF5">
    <property type="entry name" value="BIOTIN--PROTEIN LIGASE"/>
    <property type="match status" value="1"/>
</dbReference>
<dbReference type="GO" id="GO:0009249">
    <property type="term" value="P:protein lipoylation"/>
    <property type="evidence" value="ECO:0007669"/>
    <property type="project" value="UniProtKB-ARBA"/>
</dbReference>
<dbReference type="InterPro" id="IPR004408">
    <property type="entry name" value="Biotin_CoA_COase_ligase"/>
</dbReference>
<dbReference type="InterPro" id="IPR030855">
    <property type="entry name" value="Bifunct_BirA"/>
</dbReference>
<dbReference type="Gene3D" id="3.30.930.10">
    <property type="entry name" value="Bira Bifunctional Protein, Domain 2"/>
    <property type="match status" value="1"/>
</dbReference>
<feature type="binding site" evidence="5">
    <location>
        <position position="196"/>
    </location>
    <ligand>
        <name>biotin</name>
        <dbReference type="ChEBI" id="CHEBI:57586"/>
    </ligand>
</feature>
<feature type="domain" description="BPL/LPL catalytic" evidence="6">
    <location>
        <begin position="93"/>
        <end position="267"/>
    </location>
</feature>
<proteinExistence type="inferred from homology"/>
<dbReference type="InterPro" id="IPR013196">
    <property type="entry name" value="HTH_11"/>
</dbReference>
<dbReference type="PROSITE" id="PS51733">
    <property type="entry name" value="BPL_LPL_CATALYTIC"/>
    <property type="match status" value="1"/>
</dbReference>
<name>A0A0U9HJF8_9FIRM</name>
<dbReference type="HAMAP" id="MF_00978">
    <property type="entry name" value="Bifunct_BirA"/>
    <property type="match status" value="1"/>
</dbReference>
<dbReference type="Pfam" id="PF03099">
    <property type="entry name" value="BPL_LplA_LipB"/>
    <property type="match status" value="1"/>
</dbReference>
<evidence type="ECO:0000256" key="1">
    <source>
        <dbReference type="ARBA" id="ARBA00022598"/>
    </source>
</evidence>
<dbReference type="Proteomes" id="UP000062160">
    <property type="component" value="Unassembled WGS sequence"/>
</dbReference>
<dbReference type="EC" id="6.3.4.15" evidence="5"/>
<dbReference type="GO" id="GO:0005737">
    <property type="term" value="C:cytoplasm"/>
    <property type="evidence" value="ECO:0007669"/>
    <property type="project" value="TreeGrafter"/>
</dbReference>
<evidence type="ECO:0000256" key="2">
    <source>
        <dbReference type="ARBA" id="ARBA00022741"/>
    </source>
</evidence>
<dbReference type="OrthoDB" id="9807064at2"/>
<keyword evidence="2 5" id="KW-0547">Nucleotide-binding</keyword>
<evidence type="ECO:0000313" key="8">
    <source>
        <dbReference type="Proteomes" id="UP000062160"/>
    </source>
</evidence>
<keyword evidence="5" id="KW-0238">DNA-binding</keyword>
<dbReference type="InterPro" id="IPR036390">
    <property type="entry name" value="WH_DNA-bd_sf"/>
</dbReference>
<dbReference type="GO" id="GO:0004077">
    <property type="term" value="F:biotin--[biotin carboxyl-carrier protein] ligase activity"/>
    <property type="evidence" value="ECO:0007669"/>
    <property type="project" value="UniProtKB-UniRule"/>
</dbReference>
<dbReference type="GO" id="GO:0006355">
    <property type="term" value="P:regulation of DNA-templated transcription"/>
    <property type="evidence" value="ECO:0007669"/>
    <property type="project" value="UniProtKB-UniRule"/>
</dbReference>
<feature type="DNA-binding region" description="H-T-H motif" evidence="5">
    <location>
        <begin position="31"/>
        <end position="50"/>
    </location>
</feature>
<feature type="binding site" evidence="5">
    <location>
        <begin position="102"/>
        <end position="104"/>
    </location>
    <ligand>
        <name>biotin</name>
        <dbReference type="ChEBI" id="CHEBI:57586"/>
    </ligand>
</feature>
<dbReference type="Gene3D" id="1.10.10.10">
    <property type="entry name" value="Winged helix-like DNA-binding domain superfamily/Winged helix DNA-binding domain"/>
    <property type="match status" value="1"/>
</dbReference>
<dbReference type="Pfam" id="PF08279">
    <property type="entry name" value="HTH_11"/>
    <property type="match status" value="1"/>
</dbReference>
<dbReference type="InterPro" id="IPR036388">
    <property type="entry name" value="WH-like_DNA-bd_sf"/>
</dbReference>
<accession>A0A0U9HJF8</accession>
<sequence>MNENLTLVSNKSQPNELLMLLLENRGRYISGEKISKDFGISRTAVWKQINTLREWGYKIKSSSRLGYCIEESPDLLLPEEIWSSCDLSILGSEIYYYSLIDSTNNAAKKIAQEGAPEGTLVIAERQNRGRGRIERQWQSPLGGIWLSVILRPYLLPQDAPKLTIMTAVAVAEAIRSEIEIEADIKWPNDILIHGKKVCGILTEMSAELDAVNYVVIGVGINANNDSFSEELKDIAVSLKEVKGQKINRLKLLCAVLSKLEDYYEKAETEGFYEILERWKSLCVNLGKKVNIKSINGSFEGTAVDIDEFGALLVKKQDGDIARVLSGDVSLRQNED</sequence>
<evidence type="ECO:0000313" key="7">
    <source>
        <dbReference type="EMBL" id="GAQ24419.1"/>
    </source>
</evidence>
<dbReference type="InterPro" id="IPR045864">
    <property type="entry name" value="aa-tRNA-synth_II/BPL/LPL"/>
</dbReference>
<comment type="similarity">
    <text evidence="5">Belongs to the biotin--protein ligase family.</text>
</comment>
<dbReference type="PANTHER" id="PTHR12835">
    <property type="entry name" value="BIOTIN PROTEIN LIGASE"/>
    <property type="match status" value="1"/>
</dbReference>
<dbReference type="Pfam" id="PF02237">
    <property type="entry name" value="BPL_C"/>
    <property type="match status" value="1"/>
</dbReference>
<dbReference type="SUPFAM" id="SSF46785">
    <property type="entry name" value="Winged helix' DNA-binding domain"/>
    <property type="match status" value="1"/>
</dbReference>